<dbReference type="PANTHER" id="PTHR35400">
    <property type="entry name" value="SLR1083 PROTEIN"/>
    <property type="match status" value="1"/>
</dbReference>
<keyword evidence="3" id="KW-0255">Endonuclease</keyword>
<dbReference type="EMBL" id="CP079105">
    <property type="protein sequence ID" value="QXQ15630.1"/>
    <property type="molecule type" value="Genomic_DNA"/>
</dbReference>
<dbReference type="GO" id="GO:0004519">
    <property type="term" value="F:endonuclease activity"/>
    <property type="evidence" value="ECO:0007669"/>
    <property type="project" value="UniProtKB-KW"/>
</dbReference>
<dbReference type="Proteomes" id="UP000887023">
    <property type="component" value="Chromosome"/>
</dbReference>
<evidence type="ECO:0000256" key="1">
    <source>
        <dbReference type="SAM" id="MobiDB-lite"/>
    </source>
</evidence>
<proteinExistence type="predicted"/>
<keyword evidence="4" id="KW-1185">Reference proteome</keyword>
<protein>
    <submittedName>
        <fullName evidence="3">Uma2 family endonuclease</fullName>
    </submittedName>
</protein>
<dbReference type="InterPro" id="IPR008538">
    <property type="entry name" value="Uma2"/>
</dbReference>
<feature type="region of interest" description="Disordered" evidence="1">
    <location>
        <begin position="1"/>
        <end position="20"/>
    </location>
</feature>
<dbReference type="SUPFAM" id="SSF52980">
    <property type="entry name" value="Restriction endonuclease-like"/>
    <property type="match status" value="1"/>
</dbReference>
<gene>
    <name evidence="3" type="ORF">KV203_02465</name>
</gene>
<reference evidence="3" key="1">
    <citation type="submission" date="2021-07" db="EMBL/GenBank/DDBJ databases">
        <title>Candidatus Kaistella beijingensis sp. nov. isolated from a municipal wastewater treatment plant is involved in sludge foaming.</title>
        <authorList>
            <person name="Song Y."/>
            <person name="Liu S.-J."/>
        </authorList>
    </citation>
    <scope>NUCLEOTIDE SEQUENCE</scope>
    <source>
        <strain evidence="3">DSM 43998</strain>
    </source>
</reference>
<organism evidence="3 4">
    <name type="scientific">Skermania pinensis</name>
    <dbReference type="NCBI Taxonomy" id="39122"/>
    <lineage>
        <taxon>Bacteria</taxon>
        <taxon>Bacillati</taxon>
        <taxon>Actinomycetota</taxon>
        <taxon>Actinomycetes</taxon>
        <taxon>Mycobacteriales</taxon>
        <taxon>Gordoniaceae</taxon>
        <taxon>Skermania</taxon>
    </lineage>
</organism>
<dbReference type="Gene3D" id="3.90.1570.10">
    <property type="entry name" value="tt1808, chain A"/>
    <property type="match status" value="1"/>
</dbReference>
<sequence length="184" mass="19835">MAGMAPKIGPGPLTTADLGGMPGDGRRYELVDGVLIVSPAPGRRHQRVVYRLYGVLDAVCPAVYEVVGAPFAVRVGDDVELQPDLLVARAADLTSTDLPAPPLLAVEVLSPSTRLIDLNTKRAAYARMGVANYWVIDPDEPRLVVFELAGSDYRERAHVAGSHSYDADRPFSARILLADLLRDC</sequence>
<keyword evidence="3" id="KW-0540">Nuclease</keyword>
<dbReference type="InterPro" id="IPR012296">
    <property type="entry name" value="Nuclease_put_TT1808"/>
</dbReference>
<feature type="domain" description="Putative restriction endonuclease" evidence="2">
    <location>
        <begin position="21"/>
        <end position="165"/>
    </location>
</feature>
<evidence type="ECO:0000259" key="2">
    <source>
        <dbReference type="Pfam" id="PF05685"/>
    </source>
</evidence>
<dbReference type="InterPro" id="IPR011335">
    <property type="entry name" value="Restrct_endonuc-II-like"/>
</dbReference>
<accession>A0ABX8SGR6</accession>
<evidence type="ECO:0000313" key="3">
    <source>
        <dbReference type="EMBL" id="QXQ15630.1"/>
    </source>
</evidence>
<dbReference type="CDD" id="cd06260">
    <property type="entry name" value="DUF820-like"/>
    <property type="match status" value="1"/>
</dbReference>
<name>A0ABX8SGR6_9ACTN</name>
<dbReference type="Pfam" id="PF05685">
    <property type="entry name" value="Uma2"/>
    <property type="match status" value="1"/>
</dbReference>
<dbReference type="PANTHER" id="PTHR35400:SF3">
    <property type="entry name" value="SLL1072 PROTEIN"/>
    <property type="match status" value="1"/>
</dbReference>
<keyword evidence="3" id="KW-0378">Hydrolase</keyword>
<evidence type="ECO:0000313" key="4">
    <source>
        <dbReference type="Proteomes" id="UP000887023"/>
    </source>
</evidence>